<keyword evidence="1" id="KW-0732">Signal</keyword>
<dbReference type="PROSITE" id="PS50983">
    <property type="entry name" value="FE_B12_PBP"/>
    <property type="match status" value="1"/>
</dbReference>
<sequence length="259" mass="29660">MGHQITLPQPPQRIVSLVPSQTELLFDLGLADRVVGVTKFCIHPKERVKQKAKIGGTKNFHFDKIDELQPDLIIGNKEENYKEGIAQLQQKYKVWMSDIYTLEDALEMLRQVGQLTGTEARAAELEQGIKYGFGQLQPVQPSIKTAYFIWRKPYMAVGSRNIIDHMLRRCGFVNAFADLERYPEISPEELQQADPQLILLSSEPYPFKEKHVAEFQELCPQASIKVVDGEMFSWYGSRLLHAPVYLQGVVEEVKRELEV</sequence>
<dbReference type="Pfam" id="PF01497">
    <property type="entry name" value="Peripla_BP_2"/>
    <property type="match status" value="1"/>
</dbReference>
<dbReference type="SUPFAM" id="SSF53807">
    <property type="entry name" value="Helical backbone' metal receptor"/>
    <property type="match status" value="1"/>
</dbReference>
<gene>
    <name evidence="3" type="ORF">FJM65_12825</name>
</gene>
<dbReference type="EMBL" id="VFRQ01000006">
    <property type="protein sequence ID" value="TPE43766.1"/>
    <property type="molecule type" value="Genomic_DNA"/>
</dbReference>
<comment type="caution">
    <text evidence="3">The sequence shown here is derived from an EMBL/GenBank/DDBJ whole genome shotgun (WGS) entry which is preliminary data.</text>
</comment>
<evidence type="ECO:0000256" key="1">
    <source>
        <dbReference type="ARBA" id="ARBA00022729"/>
    </source>
</evidence>
<dbReference type="OrthoDB" id="9816357at2"/>
<evidence type="ECO:0000313" key="4">
    <source>
        <dbReference type="Proteomes" id="UP000316727"/>
    </source>
</evidence>
<reference evidence="3 4" key="1">
    <citation type="submission" date="2019-06" db="EMBL/GenBank/DDBJ databases">
        <title>A novel bacterium of genus Pontibacter, isolated from marine sediment.</title>
        <authorList>
            <person name="Huang H."/>
            <person name="Mo K."/>
            <person name="Hu Y."/>
        </authorList>
    </citation>
    <scope>NUCLEOTIDE SEQUENCE [LARGE SCALE GENOMIC DNA]</scope>
    <source>
        <strain evidence="3 4">HB172049</strain>
    </source>
</reference>
<dbReference type="RefSeq" id="WP_140622071.1">
    <property type="nucleotide sequence ID" value="NZ_VFRQ01000006.1"/>
</dbReference>
<name>A0A501WE20_9BACT</name>
<evidence type="ECO:0000259" key="2">
    <source>
        <dbReference type="PROSITE" id="PS50983"/>
    </source>
</evidence>
<organism evidence="3 4">
    <name type="scientific">Pontibacter mangrovi</name>
    <dbReference type="NCBI Taxonomy" id="2589816"/>
    <lineage>
        <taxon>Bacteria</taxon>
        <taxon>Pseudomonadati</taxon>
        <taxon>Bacteroidota</taxon>
        <taxon>Cytophagia</taxon>
        <taxon>Cytophagales</taxon>
        <taxon>Hymenobacteraceae</taxon>
        <taxon>Pontibacter</taxon>
    </lineage>
</organism>
<dbReference type="AlphaFoldDB" id="A0A501WE20"/>
<proteinExistence type="predicted"/>
<evidence type="ECO:0000313" key="3">
    <source>
        <dbReference type="EMBL" id="TPE43766.1"/>
    </source>
</evidence>
<dbReference type="PANTHER" id="PTHR30535">
    <property type="entry name" value="VITAMIN B12-BINDING PROTEIN"/>
    <property type="match status" value="1"/>
</dbReference>
<feature type="domain" description="Fe/B12 periplasmic-binding" evidence="2">
    <location>
        <begin position="13"/>
        <end position="257"/>
    </location>
</feature>
<accession>A0A501WE20</accession>
<dbReference type="NCBIfam" id="NF038402">
    <property type="entry name" value="TroA_like"/>
    <property type="match status" value="1"/>
</dbReference>
<keyword evidence="4" id="KW-1185">Reference proteome</keyword>
<dbReference type="InterPro" id="IPR050902">
    <property type="entry name" value="ABC_Transporter_SBP"/>
</dbReference>
<dbReference type="Proteomes" id="UP000316727">
    <property type="component" value="Unassembled WGS sequence"/>
</dbReference>
<dbReference type="Gene3D" id="3.40.50.1980">
    <property type="entry name" value="Nitrogenase molybdenum iron protein domain"/>
    <property type="match status" value="2"/>
</dbReference>
<dbReference type="InterPro" id="IPR002491">
    <property type="entry name" value="ABC_transptr_periplasmic_BD"/>
</dbReference>
<dbReference type="InterPro" id="IPR054828">
    <property type="entry name" value="Vit_B12_bind_prot"/>
</dbReference>
<dbReference type="PANTHER" id="PTHR30535:SF35">
    <property type="entry name" value="PERIPLASMIC BINDING PROTEIN"/>
    <property type="match status" value="1"/>
</dbReference>
<protein>
    <submittedName>
        <fullName evidence="3">Cobalamin-binding protein</fullName>
    </submittedName>
</protein>